<organism evidence="1 2">
    <name type="scientific">Phytophthora cactorum</name>
    <dbReference type="NCBI Taxonomy" id="29920"/>
    <lineage>
        <taxon>Eukaryota</taxon>
        <taxon>Sar</taxon>
        <taxon>Stramenopiles</taxon>
        <taxon>Oomycota</taxon>
        <taxon>Peronosporomycetes</taxon>
        <taxon>Peronosporales</taxon>
        <taxon>Peronosporaceae</taxon>
        <taxon>Phytophthora</taxon>
    </lineage>
</organism>
<gene>
    <name evidence="1" type="ORF">JG687_00015872</name>
</gene>
<proteinExistence type="predicted"/>
<name>A0A8T1TVT5_9STRA</name>
<accession>A0A8T1TVT5</accession>
<evidence type="ECO:0000313" key="2">
    <source>
        <dbReference type="Proteomes" id="UP000688947"/>
    </source>
</evidence>
<reference evidence="1" key="1">
    <citation type="submission" date="2021-01" db="EMBL/GenBank/DDBJ databases">
        <title>Phytophthora aleatoria, a newly-described species from Pinus radiata is distinct from Phytophthora cactorum isolates based on comparative genomics.</title>
        <authorList>
            <person name="Mcdougal R."/>
            <person name="Panda P."/>
            <person name="Williams N."/>
            <person name="Studholme D.J."/>
        </authorList>
    </citation>
    <scope>NUCLEOTIDE SEQUENCE</scope>
    <source>
        <strain evidence="1">NZFS 3830</strain>
    </source>
</reference>
<protein>
    <submittedName>
        <fullName evidence="1">Uncharacterized protein</fullName>
    </submittedName>
</protein>
<dbReference type="AlphaFoldDB" id="A0A8T1TVT5"/>
<evidence type="ECO:0000313" key="1">
    <source>
        <dbReference type="EMBL" id="KAG6947792.1"/>
    </source>
</evidence>
<dbReference type="EMBL" id="JAENGZ010001484">
    <property type="protein sequence ID" value="KAG6947792.1"/>
    <property type="molecule type" value="Genomic_DNA"/>
</dbReference>
<feature type="non-terminal residue" evidence="1">
    <location>
        <position position="1"/>
    </location>
</feature>
<comment type="caution">
    <text evidence="1">The sequence shown here is derived from an EMBL/GenBank/DDBJ whole genome shotgun (WGS) entry which is preliminary data.</text>
</comment>
<dbReference type="Proteomes" id="UP000688947">
    <property type="component" value="Unassembled WGS sequence"/>
</dbReference>
<sequence>GAHAAQLGHFKRSFRTPTAECCDWTGSTRQILKMCKQHNTETSKTSRRVHTEESSGLTMGELKSSSVLRGILTVEVGIRNSSLRNGKQRNITVIPEEGFAVFREKVKQQLNSDDKSRTANVTENGAIFSSILSWQDISITSRLVKRTSWNACNRACPACQNRVRLIYFSKRLYDSNNLLEYLILSFSST</sequence>